<dbReference type="InterPro" id="IPR014729">
    <property type="entry name" value="Rossmann-like_a/b/a_fold"/>
</dbReference>
<feature type="region of interest" description="Disordered" evidence="11">
    <location>
        <begin position="175"/>
        <end position="200"/>
    </location>
</feature>
<feature type="region of interest" description="Disordered" evidence="11">
    <location>
        <begin position="612"/>
        <end position="634"/>
    </location>
</feature>
<keyword evidence="4 10" id="KW-0547">Nucleotide-binding</keyword>
<name>A0A058Z482_FONAL</name>
<dbReference type="SUPFAM" id="SSF50677">
    <property type="entry name" value="ValRS/IleRS/LeuRS editing domain"/>
    <property type="match status" value="1"/>
</dbReference>
<dbReference type="Gene3D" id="1.10.730.10">
    <property type="entry name" value="Isoleucyl-tRNA Synthetase, Domain 1"/>
    <property type="match status" value="1"/>
</dbReference>
<dbReference type="Pfam" id="PF08264">
    <property type="entry name" value="Anticodon_1"/>
    <property type="match status" value="1"/>
</dbReference>
<dbReference type="InterPro" id="IPR002303">
    <property type="entry name" value="Valyl-tRNA_ligase"/>
</dbReference>
<dbReference type="GO" id="GO:0005524">
    <property type="term" value="F:ATP binding"/>
    <property type="evidence" value="ECO:0007669"/>
    <property type="project" value="UniProtKB-KW"/>
</dbReference>
<feature type="domain" description="Aminoacyl-tRNA synthetase class Ia" evidence="12">
    <location>
        <begin position="89"/>
        <end position="174"/>
    </location>
</feature>
<evidence type="ECO:0000313" key="15">
    <source>
        <dbReference type="Proteomes" id="UP000030693"/>
    </source>
</evidence>
<dbReference type="STRING" id="691883.A0A058Z482"/>
<dbReference type="Gene3D" id="3.40.50.620">
    <property type="entry name" value="HUPs"/>
    <property type="match status" value="2"/>
</dbReference>
<evidence type="ECO:0000256" key="9">
    <source>
        <dbReference type="ARBA" id="ARBA00047552"/>
    </source>
</evidence>
<dbReference type="PROSITE" id="PS00178">
    <property type="entry name" value="AA_TRNA_LIGASE_I"/>
    <property type="match status" value="1"/>
</dbReference>
<dbReference type="InterPro" id="IPR033705">
    <property type="entry name" value="Anticodon_Ia_Val"/>
</dbReference>
<feature type="domain" description="Aminoacyl-tRNA synthetase class Ia" evidence="12">
    <location>
        <begin position="729"/>
        <end position="858"/>
    </location>
</feature>
<evidence type="ECO:0000256" key="3">
    <source>
        <dbReference type="ARBA" id="ARBA00022598"/>
    </source>
</evidence>
<dbReference type="InterPro" id="IPR002300">
    <property type="entry name" value="aa-tRNA-synth_Ia"/>
</dbReference>
<accession>A0A058Z482</accession>
<reference evidence="14" key="1">
    <citation type="submission" date="2013-04" db="EMBL/GenBank/DDBJ databases">
        <title>The Genome Sequence of Fonticula alba ATCC 38817.</title>
        <authorList>
            <consortium name="The Broad Institute Genomics Platform"/>
            <person name="Russ C."/>
            <person name="Cuomo C."/>
            <person name="Burger G."/>
            <person name="Gray M.W."/>
            <person name="Holland P.W.H."/>
            <person name="King N."/>
            <person name="Lang F.B.F."/>
            <person name="Roger A.J."/>
            <person name="Ruiz-Trillo I."/>
            <person name="Brown M."/>
            <person name="Walker B."/>
            <person name="Young S."/>
            <person name="Zeng Q."/>
            <person name="Gargeya S."/>
            <person name="Fitzgerald M."/>
            <person name="Haas B."/>
            <person name="Abouelleil A."/>
            <person name="Allen A.W."/>
            <person name="Alvarado L."/>
            <person name="Arachchi H.M."/>
            <person name="Berlin A.M."/>
            <person name="Chapman S.B."/>
            <person name="Gainer-Dewar J."/>
            <person name="Goldberg J."/>
            <person name="Griggs A."/>
            <person name="Gujja S."/>
            <person name="Hansen M."/>
            <person name="Howarth C."/>
            <person name="Imamovic A."/>
            <person name="Ireland A."/>
            <person name="Larimer J."/>
            <person name="McCowan C."/>
            <person name="Murphy C."/>
            <person name="Pearson M."/>
            <person name="Poon T.W."/>
            <person name="Priest M."/>
            <person name="Roberts A."/>
            <person name="Saif S."/>
            <person name="Shea T."/>
            <person name="Sisk P."/>
            <person name="Sykes S."/>
            <person name="Wortman J."/>
            <person name="Nusbaum C."/>
            <person name="Birren B."/>
        </authorList>
    </citation>
    <scope>NUCLEOTIDE SEQUENCE [LARGE SCALE GENOMIC DNA]</scope>
    <source>
        <strain evidence="14">ATCC 38817</strain>
    </source>
</reference>
<dbReference type="EMBL" id="KB932207">
    <property type="protein sequence ID" value="KCV69055.1"/>
    <property type="molecule type" value="Genomic_DNA"/>
</dbReference>
<dbReference type="InterPro" id="IPR009080">
    <property type="entry name" value="tRNAsynth_Ia_anticodon-bd"/>
</dbReference>
<protein>
    <recommendedName>
        <fullName evidence="2">valine--tRNA ligase</fullName>
        <ecNumber evidence="2">6.1.1.9</ecNumber>
    </recommendedName>
    <alternativeName>
        <fullName evidence="8">Valyl-tRNA synthetase</fullName>
    </alternativeName>
</protein>
<feature type="region of interest" description="Disordered" evidence="11">
    <location>
        <begin position="1195"/>
        <end position="1219"/>
    </location>
</feature>
<dbReference type="eggNOG" id="KOG0432">
    <property type="taxonomic scope" value="Eukaryota"/>
</dbReference>
<dbReference type="OrthoDB" id="629407at2759"/>
<evidence type="ECO:0000256" key="4">
    <source>
        <dbReference type="ARBA" id="ARBA00022741"/>
    </source>
</evidence>
<evidence type="ECO:0000256" key="8">
    <source>
        <dbReference type="ARBA" id="ARBA00029936"/>
    </source>
</evidence>
<keyword evidence="3 10" id="KW-0436">Ligase</keyword>
<proteinExistence type="inferred from homology"/>
<dbReference type="Proteomes" id="UP000030693">
    <property type="component" value="Unassembled WGS sequence"/>
</dbReference>
<evidence type="ECO:0000259" key="13">
    <source>
        <dbReference type="Pfam" id="PF08264"/>
    </source>
</evidence>
<sequence>MLQQLRAGARLRPGPLFARPHVHQPSLAARAVGAPLAAWRPLSTGPVRPADAPAAGPTYWSSLPRDTVRPFRPLSARYEPAEVERHWPEWWARRNAQPPGAPAAIDDPRPRFTMLLPPPNVTGALHLGHALTVAVQDALARHRRMSGFRVHWIPGTDHAGLATQAVVERHLSHRLRGELSHRRKQPPAGGGRPAVDPGSGRLVREHLGREAFLAEVHQWRELYGARITGQLARLGASLDWQHEYFTLDPGRSRYVTEAFVRLAGQGEVYRAERLVHWSPRLGTALSDLEVDSVTVPGPTDLPVAGTPRRVGEMYVVDFPLVGSGPESRALPVATTRPETMLADVALAVHPEDPRYRDLIGRRVWHPLFPAGSRQLPVVADAQLVDPARGTGVVKLTPMHDPADWEACRRVGLTGPGPGALPQGEIFQLFDEAGRMALAPVRALPMPTPADGPAHWPAFLAWLDQLEGLDRLDARTRVLDRLRQTGHPVEVTAHAQTLAVCSRTGDLIEPRLVPQWFVRAGRPAARAGALVGDGSHAACDIGLGRPGAEAASVAAAGARGSVAIHPERHRATWRGWTGDESGERIHDWCVSRQIWWGHQVPAWRIRLDVSPTAGAADRAGSPGPGGEPNPAVSGAGPVATVLEAADGPWVVATDEAAARAAAERHLAATGRPGVDFALERDADVLDTWFSSGLLPASAVVPVLAGHPADPGPGEPLLWALPPGPGAAASARQQAPIQVMETGADILFFWVARMLMLCGSLGASEPGHPATGRPFDSILLHGLVRDARGRKMSKSLGNVLDPLWFIRGAELAEPLAGLEEAHALSAAERALAAGDLRRRFPKGLPACGADALRLGLLGLGATSGSDAISLDPAAVTDARAWMAKLWSAARFISMRPLEAADLDALGPGTSVGLYDRWILQRWAGCLAAVTQAQYQPFRLEQAVRALRTFLRGDFCDTYLELVKSAEATDASQPGDQAAGRPAVARSHPALARALLEAYVRALHPFAPFITEELWPHLDTGAGRVLSQAPGLGPEGEHLLADPAGSLPSIGHASFPTLEAPVSGAAFGAGVARAAADAAAAWLGESPVAGAAVTPEAAAVELACRVVSQARALRRHLGLSAGDRGCQFVLRYDASMGPTLEGADLIQGAWATLRDLDTGLLADAMHWGRIGELLLQEACPVPANAVASLPVHLTWSPAADEDAPTEGASAGPVDAALGEPGAGGPPAPLSLHLLLGPGPSLDQALEHVSKQRSRAEAKAQGLRERVARQAGVLAAAAGASPESQATLAAQLATEQASLDSLLAECAELDALHQLLLARRQQ</sequence>
<dbReference type="RefSeq" id="XP_009496626.1">
    <property type="nucleotide sequence ID" value="XM_009498351.1"/>
</dbReference>
<evidence type="ECO:0000256" key="6">
    <source>
        <dbReference type="ARBA" id="ARBA00022917"/>
    </source>
</evidence>
<evidence type="ECO:0000256" key="5">
    <source>
        <dbReference type="ARBA" id="ARBA00022840"/>
    </source>
</evidence>
<evidence type="ECO:0000256" key="10">
    <source>
        <dbReference type="RuleBase" id="RU363035"/>
    </source>
</evidence>
<evidence type="ECO:0000256" key="11">
    <source>
        <dbReference type="SAM" id="MobiDB-lite"/>
    </source>
</evidence>
<gene>
    <name evidence="14" type="ORF">H696_04474</name>
</gene>
<dbReference type="SUPFAM" id="SSF52374">
    <property type="entry name" value="Nucleotidylyl transferase"/>
    <property type="match status" value="1"/>
</dbReference>
<dbReference type="CDD" id="cd07962">
    <property type="entry name" value="Anticodon_Ia_Val"/>
    <property type="match status" value="1"/>
</dbReference>
<dbReference type="GeneID" id="20529199"/>
<evidence type="ECO:0000259" key="12">
    <source>
        <dbReference type="Pfam" id="PF00133"/>
    </source>
</evidence>
<dbReference type="PANTHER" id="PTHR11946:SF93">
    <property type="entry name" value="VALINE--TRNA LIGASE, CHLOROPLASTIC_MITOCHONDRIAL 2"/>
    <property type="match status" value="1"/>
</dbReference>
<evidence type="ECO:0000256" key="2">
    <source>
        <dbReference type="ARBA" id="ARBA00013169"/>
    </source>
</evidence>
<dbReference type="GO" id="GO:0004832">
    <property type="term" value="F:valine-tRNA ligase activity"/>
    <property type="evidence" value="ECO:0007669"/>
    <property type="project" value="UniProtKB-EC"/>
</dbReference>
<dbReference type="Gene3D" id="3.90.740.10">
    <property type="entry name" value="Valyl/Leucyl/Isoleucyl-tRNA synthetase, editing domain"/>
    <property type="match status" value="2"/>
</dbReference>
<dbReference type="SUPFAM" id="SSF47323">
    <property type="entry name" value="Anticodon-binding domain of a subclass of class I aminoacyl-tRNA synthetases"/>
    <property type="match status" value="1"/>
</dbReference>
<dbReference type="PRINTS" id="PR00986">
    <property type="entry name" value="TRNASYNTHVAL"/>
</dbReference>
<dbReference type="Pfam" id="PF00133">
    <property type="entry name" value="tRNA-synt_1"/>
    <property type="match status" value="3"/>
</dbReference>
<feature type="domain" description="Aminoacyl-tRNA synthetase class Ia" evidence="12">
    <location>
        <begin position="204"/>
        <end position="604"/>
    </location>
</feature>
<evidence type="ECO:0000256" key="7">
    <source>
        <dbReference type="ARBA" id="ARBA00023146"/>
    </source>
</evidence>
<comment type="similarity">
    <text evidence="1 10">Belongs to the class-I aminoacyl-tRNA synthetase family.</text>
</comment>
<dbReference type="InterPro" id="IPR009008">
    <property type="entry name" value="Val/Leu/Ile-tRNA-synth_edit"/>
</dbReference>
<dbReference type="GO" id="GO:0006438">
    <property type="term" value="P:valyl-tRNA aminoacylation"/>
    <property type="evidence" value="ECO:0007669"/>
    <property type="project" value="InterPro"/>
</dbReference>
<dbReference type="GO" id="GO:0002161">
    <property type="term" value="F:aminoacyl-tRNA deacylase activity"/>
    <property type="evidence" value="ECO:0007669"/>
    <property type="project" value="InterPro"/>
</dbReference>
<dbReference type="EC" id="6.1.1.9" evidence="2"/>
<keyword evidence="7 10" id="KW-0030">Aminoacyl-tRNA synthetase</keyword>
<dbReference type="PANTHER" id="PTHR11946">
    <property type="entry name" value="VALYL-TRNA SYNTHETASES"/>
    <property type="match status" value="1"/>
</dbReference>
<keyword evidence="6 10" id="KW-0648">Protein biosynthesis</keyword>
<dbReference type="InterPro" id="IPR001412">
    <property type="entry name" value="aa-tRNA-synth_I_CS"/>
</dbReference>
<evidence type="ECO:0000313" key="14">
    <source>
        <dbReference type="EMBL" id="KCV69055.1"/>
    </source>
</evidence>
<dbReference type="GO" id="GO:0005829">
    <property type="term" value="C:cytosol"/>
    <property type="evidence" value="ECO:0007669"/>
    <property type="project" value="TreeGrafter"/>
</dbReference>
<comment type="catalytic activity">
    <reaction evidence="9">
        <text>tRNA(Val) + L-valine + ATP = L-valyl-tRNA(Val) + AMP + diphosphate</text>
        <dbReference type="Rhea" id="RHEA:10704"/>
        <dbReference type="Rhea" id="RHEA-COMP:9672"/>
        <dbReference type="Rhea" id="RHEA-COMP:9708"/>
        <dbReference type="ChEBI" id="CHEBI:30616"/>
        <dbReference type="ChEBI" id="CHEBI:33019"/>
        <dbReference type="ChEBI" id="CHEBI:57762"/>
        <dbReference type="ChEBI" id="CHEBI:78442"/>
        <dbReference type="ChEBI" id="CHEBI:78537"/>
        <dbReference type="ChEBI" id="CHEBI:456215"/>
        <dbReference type="EC" id="6.1.1.9"/>
    </reaction>
</comment>
<organism evidence="14">
    <name type="scientific">Fonticula alba</name>
    <name type="common">Slime mold</name>
    <dbReference type="NCBI Taxonomy" id="691883"/>
    <lineage>
        <taxon>Eukaryota</taxon>
        <taxon>Rotosphaerida</taxon>
        <taxon>Fonticulaceae</taxon>
        <taxon>Fonticula</taxon>
    </lineage>
</organism>
<evidence type="ECO:0000256" key="1">
    <source>
        <dbReference type="ARBA" id="ARBA00005594"/>
    </source>
</evidence>
<feature type="domain" description="Methionyl/Valyl/Leucyl/Isoleucyl-tRNA synthetase anticodon-binding" evidence="13">
    <location>
        <begin position="913"/>
        <end position="1025"/>
    </location>
</feature>
<dbReference type="InterPro" id="IPR013155">
    <property type="entry name" value="M/V/L/I-tRNA-synth_anticd-bd"/>
</dbReference>
<keyword evidence="15" id="KW-1185">Reference proteome</keyword>
<keyword evidence="5 10" id="KW-0067">ATP-binding</keyword>